<dbReference type="AlphaFoldDB" id="W9Y8L1"/>
<dbReference type="Gene3D" id="3.20.20.150">
    <property type="entry name" value="Divalent-metal-dependent TIM barrel enzymes"/>
    <property type="match status" value="1"/>
</dbReference>
<dbReference type="InterPro" id="IPR050312">
    <property type="entry name" value="IolE/XylAMocC-like"/>
</dbReference>
<dbReference type="PANTHER" id="PTHR12110:SF38">
    <property type="entry name" value="DIOXYGENASE, PUTATIVE (AFU_ORTHOLOGUE AFUA_6G00240)-RELATED"/>
    <property type="match status" value="1"/>
</dbReference>
<name>W9Y8L1_9EURO</name>
<protein>
    <recommendedName>
        <fullName evidence="1">Xylose isomerase-like TIM barrel domain-containing protein</fullName>
    </recommendedName>
</protein>
<dbReference type="RefSeq" id="XP_007730235.1">
    <property type="nucleotide sequence ID" value="XM_007732045.1"/>
</dbReference>
<dbReference type="InterPro" id="IPR013022">
    <property type="entry name" value="Xyl_isomerase-like_TIM-brl"/>
</dbReference>
<reference evidence="2 3" key="1">
    <citation type="submission" date="2013-03" db="EMBL/GenBank/DDBJ databases">
        <title>The Genome Sequence of Capronia epimyces CBS 606.96.</title>
        <authorList>
            <consortium name="The Broad Institute Genomics Platform"/>
            <person name="Cuomo C."/>
            <person name="de Hoog S."/>
            <person name="Gorbushina A."/>
            <person name="Walker B."/>
            <person name="Young S.K."/>
            <person name="Zeng Q."/>
            <person name="Gargeya S."/>
            <person name="Fitzgerald M."/>
            <person name="Haas B."/>
            <person name="Abouelleil A."/>
            <person name="Allen A.W."/>
            <person name="Alvarado L."/>
            <person name="Arachchi H.M."/>
            <person name="Berlin A.M."/>
            <person name="Chapman S.B."/>
            <person name="Gainer-Dewar J."/>
            <person name="Goldberg J."/>
            <person name="Griggs A."/>
            <person name="Gujja S."/>
            <person name="Hansen M."/>
            <person name="Howarth C."/>
            <person name="Imamovic A."/>
            <person name="Ireland A."/>
            <person name="Larimer J."/>
            <person name="McCowan C."/>
            <person name="Murphy C."/>
            <person name="Pearson M."/>
            <person name="Poon T.W."/>
            <person name="Priest M."/>
            <person name="Roberts A."/>
            <person name="Saif S."/>
            <person name="Shea T."/>
            <person name="Sisk P."/>
            <person name="Sykes S."/>
            <person name="Wortman J."/>
            <person name="Nusbaum C."/>
            <person name="Birren B."/>
        </authorList>
    </citation>
    <scope>NUCLEOTIDE SEQUENCE [LARGE SCALE GENOMIC DNA]</scope>
    <source>
        <strain evidence="2 3">CBS 606.96</strain>
    </source>
</reference>
<dbReference type="HOGENOM" id="CLU_035063_0_0_1"/>
<organism evidence="2 3">
    <name type="scientific">Capronia epimyces CBS 606.96</name>
    <dbReference type="NCBI Taxonomy" id="1182542"/>
    <lineage>
        <taxon>Eukaryota</taxon>
        <taxon>Fungi</taxon>
        <taxon>Dikarya</taxon>
        <taxon>Ascomycota</taxon>
        <taxon>Pezizomycotina</taxon>
        <taxon>Eurotiomycetes</taxon>
        <taxon>Chaetothyriomycetidae</taxon>
        <taxon>Chaetothyriales</taxon>
        <taxon>Herpotrichiellaceae</taxon>
        <taxon>Capronia</taxon>
    </lineage>
</organism>
<dbReference type="SUPFAM" id="SSF51658">
    <property type="entry name" value="Xylose isomerase-like"/>
    <property type="match status" value="1"/>
</dbReference>
<dbReference type="PANTHER" id="PTHR12110">
    <property type="entry name" value="HYDROXYPYRUVATE ISOMERASE"/>
    <property type="match status" value="1"/>
</dbReference>
<evidence type="ECO:0000313" key="2">
    <source>
        <dbReference type="EMBL" id="EXJ88838.1"/>
    </source>
</evidence>
<proteinExistence type="predicted"/>
<accession>W9Y8L1</accession>
<gene>
    <name evidence="2" type="ORF">A1O3_01902</name>
</gene>
<dbReference type="OrthoDB" id="5360893at2759"/>
<evidence type="ECO:0000259" key="1">
    <source>
        <dbReference type="Pfam" id="PF01261"/>
    </source>
</evidence>
<dbReference type="STRING" id="1182542.W9Y8L1"/>
<dbReference type="Pfam" id="PF01261">
    <property type="entry name" value="AP_endonuc_2"/>
    <property type="match status" value="1"/>
</dbReference>
<keyword evidence="3" id="KW-1185">Reference proteome</keyword>
<sequence>MTSDIKVAVSSASLGQHAAHTLDRKIELAAKHGFGGIEVVYPELERYAHTHGLSLAAAATRLGELSAASGVQVLALDPFRNFEGHPTTSLAERLAVAADWIELLRRLGGRYLQVPSQTLRDSHGDRAVLVAELRQLAELAAAAGVAVAYEPVAWARHVSTWEQAWDLVQAVDRPNFGLCLDNFHLITGLWADNTVPGGRRPGGDARLRASLDRLAATDTADKLFYVQLSDGELFDPPYHPGHPFFDPALDPRASWSRHARPFPLEVESGAYFPSAEFLRSILLDKHYTGWLSLEVFDRRTREEHAGLEPAAIRAERSWKRLLEAVKPDAGSLTPEV</sequence>
<evidence type="ECO:0000313" key="3">
    <source>
        <dbReference type="Proteomes" id="UP000019478"/>
    </source>
</evidence>
<dbReference type="EMBL" id="AMGY01000002">
    <property type="protein sequence ID" value="EXJ88838.1"/>
    <property type="molecule type" value="Genomic_DNA"/>
</dbReference>
<dbReference type="eggNOG" id="ENOG502QQ4I">
    <property type="taxonomic scope" value="Eukaryota"/>
</dbReference>
<dbReference type="Proteomes" id="UP000019478">
    <property type="component" value="Unassembled WGS sequence"/>
</dbReference>
<dbReference type="GeneID" id="19166035"/>
<dbReference type="InterPro" id="IPR036237">
    <property type="entry name" value="Xyl_isomerase-like_sf"/>
</dbReference>
<comment type="caution">
    <text evidence="2">The sequence shown here is derived from an EMBL/GenBank/DDBJ whole genome shotgun (WGS) entry which is preliminary data.</text>
</comment>
<feature type="domain" description="Xylose isomerase-like TIM barrel" evidence="1">
    <location>
        <begin position="26"/>
        <end position="307"/>
    </location>
</feature>